<proteinExistence type="predicted"/>
<dbReference type="PANTHER" id="PTHR23026">
    <property type="entry name" value="NADPH NITROREDUCTASE"/>
    <property type="match status" value="1"/>
</dbReference>
<accession>A0ABV3XCS5</accession>
<keyword evidence="4" id="KW-1185">Reference proteome</keyword>
<protein>
    <submittedName>
        <fullName evidence="3">Nitroreductase family protein</fullName>
    </submittedName>
</protein>
<dbReference type="Proteomes" id="UP001560045">
    <property type="component" value="Unassembled WGS sequence"/>
</dbReference>
<dbReference type="Pfam" id="PF00881">
    <property type="entry name" value="Nitroreductase"/>
    <property type="match status" value="2"/>
</dbReference>
<dbReference type="InterPro" id="IPR029479">
    <property type="entry name" value="Nitroreductase"/>
</dbReference>
<dbReference type="InterPro" id="IPR000415">
    <property type="entry name" value="Nitroreductase-like"/>
</dbReference>
<evidence type="ECO:0000259" key="2">
    <source>
        <dbReference type="Pfam" id="PF00881"/>
    </source>
</evidence>
<evidence type="ECO:0000256" key="1">
    <source>
        <dbReference type="SAM" id="MobiDB-lite"/>
    </source>
</evidence>
<dbReference type="InterPro" id="IPR050627">
    <property type="entry name" value="Nitroreductase/BluB"/>
</dbReference>
<dbReference type="Gene3D" id="3.40.109.10">
    <property type="entry name" value="NADH Oxidase"/>
    <property type="match status" value="1"/>
</dbReference>
<organism evidence="3 4">
    <name type="scientific">Geodermatophilus maliterrae</name>
    <dbReference type="NCBI Taxonomy" id="3162531"/>
    <lineage>
        <taxon>Bacteria</taxon>
        <taxon>Bacillati</taxon>
        <taxon>Actinomycetota</taxon>
        <taxon>Actinomycetes</taxon>
        <taxon>Geodermatophilales</taxon>
        <taxon>Geodermatophilaceae</taxon>
        <taxon>Geodermatophilus</taxon>
    </lineage>
</organism>
<sequence>MGTGPGGAGVTGVGADAERGAAVLAAIRSRRVVRAMTAEPVERQTLETILDAARWAPTAGNRHLQRFVATDDPATLRVLRAVSPGMLQHPTAAITICTDHALAASYGFPPDAPGPRIDVGTAAATLMLAAHAIGIGAGPVTSFSRAAVAVALRLPESWVPELVVCLGHPRPGGPAPIRGRPHLTWRDLTTWVPPDRRPGADAPEPPGSDP</sequence>
<feature type="region of interest" description="Disordered" evidence="1">
    <location>
        <begin position="190"/>
        <end position="210"/>
    </location>
</feature>
<evidence type="ECO:0000313" key="3">
    <source>
        <dbReference type="EMBL" id="MEX5718357.1"/>
    </source>
</evidence>
<dbReference type="SUPFAM" id="SSF55469">
    <property type="entry name" value="FMN-dependent nitroreductase-like"/>
    <property type="match status" value="1"/>
</dbReference>
<dbReference type="RefSeq" id="WP_369205125.1">
    <property type="nucleotide sequence ID" value="NZ_JBFNXQ010000019.1"/>
</dbReference>
<gene>
    <name evidence="3" type="ORF">ABQ292_08235</name>
</gene>
<feature type="domain" description="Nitroreductase" evidence="2">
    <location>
        <begin position="27"/>
        <end position="92"/>
    </location>
</feature>
<dbReference type="PANTHER" id="PTHR23026:SF123">
    <property type="entry name" value="NAD(P)H NITROREDUCTASE RV3131-RELATED"/>
    <property type="match status" value="1"/>
</dbReference>
<reference evidence="3 4" key="1">
    <citation type="submission" date="2024-06" db="EMBL/GenBank/DDBJ databases">
        <title>Draft genome sequence of Geodermatophilus badlandi, a novel member of the Geodermatophilaceae isolated from badland sedimentary rocks in the Red desert, Wyoming, USA.</title>
        <authorList>
            <person name="Ben Tekaya S."/>
            <person name="Nouioui I."/>
            <person name="Flores G.M."/>
            <person name="Shaal M.N."/>
            <person name="Bredoire F."/>
            <person name="Basile F."/>
            <person name="Van Diepen L."/>
            <person name="Ward N.L."/>
        </authorList>
    </citation>
    <scope>NUCLEOTIDE SEQUENCE [LARGE SCALE GENOMIC DNA]</scope>
    <source>
        <strain evidence="3 4">WL48A</strain>
    </source>
</reference>
<feature type="domain" description="Nitroreductase" evidence="2">
    <location>
        <begin position="111"/>
        <end position="168"/>
    </location>
</feature>
<dbReference type="CDD" id="cd02062">
    <property type="entry name" value="Nitro_FMN_reductase"/>
    <property type="match status" value="1"/>
</dbReference>
<comment type="caution">
    <text evidence="3">The sequence shown here is derived from an EMBL/GenBank/DDBJ whole genome shotgun (WGS) entry which is preliminary data.</text>
</comment>
<name>A0ABV3XCS5_9ACTN</name>
<dbReference type="EMBL" id="JBFNXQ010000019">
    <property type="protein sequence ID" value="MEX5718357.1"/>
    <property type="molecule type" value="Genomic_DNA"/>
</dbReference>
<evidence type="ECO:0000313" key="4">
    <source>
        <dbReference type="Proteomes" id="UP001560045"/>
    </source>
</evidence>